<dbReference type="PANTHER" id="PTHR31744">
    <property type="entry name" value="PROTEIN CUP-SHAPED COTYLEDON 2-RELATED"/>
    <property type="match status" value="1"/>
</dbReference>
<dbReference type="GO" id="GO:0006355">
    <property type="term" value="P:regulation of DNA-templated transcription"/>
    <property type="evidence" value="ECO:0007669"/>
    <property type="project" value="InterPro"/>
</dbReference>
<dbReference type="Pfam" id="PF02365">
    <property type="entry name" value="NAM"/>
    <property type="match status" value="1"/>
</dbReference>
<feature type="domain" description="NAC" evidence="5">
    <location>
        <begin position="18"/>
        <end position="156"/>
    </location>
</feature>
<keyword evidence="1" id="KW-0805">Transcription regulation</keyword>
<keyword evidence="2" id="KW-0238">DNA-binding</keyword>
<dbReference type="PROSITE" id="PS51005">
    <property type="entry name" value="NAC"/>
    <property type="match status" value="1"/>
</dbReference>
<dbReference type="InterPro" id="IPR036093">
    <property type="entry name" value="NAC_dom_sf"/>
</dbReference>
<evidence type="ECO:0000256" key="4">
    <source>
        <dbReference type="ARBA" id="ARBA00023242"/>
    </source>
</evidence>
<dbReference type="EMBL" id="JABFOF010000006">
    <property type="protein sequence ID" value="KAG2394522.1"/>
    <property type="molecule type" value="Genomic_DNA"/>
</dbReference>
<evidence type="ECO:0000313" key="7">
    <source>
        <dbReference type="Proteomes" id="UP000743370"/>
    </source>
</evidence>
<gene>
    <name evidence="6" type="ORF">HKW66_Vig0181000</name>
</gene>
<name>A0A8T0K704_PHAAN</name>
<evidence type="ECO:0000256" key="3">
    <source>
        <dbReference type="ARBA" id="ARBA00023163"/>
    </source>
</evidence>
<evidence type="ECO:0000313" key="6">
    <source>
        <dbReference type="EMBL" id="KAG2394522.1"/>
    </source>
</evidence>
<reference evidence="6 7" key="1">
    <citation type="submission" date="2020-05" db="EMBL/GenBank/DDBJ databases">
        <title>Vigna angularis (adzuki bean) Var. LongXiaoDou No. 4 denovo assembly.</title>
        <authorList>
            <person name="Xiang H."/>
        </authorList>
    </citation>
    <scope>NUCLEOTIDE SEQUENCE [LARGE SCALE GENOMIC DNA]</scope>
    <source>
        <tissue evidence="6">Leaf</tissue>
    </source>
</reference>
<proteinExistence type="predicted"/>
<evidence type="ECO:0000259" key="5">
    <source>
        <dbReference type="PROSITE" id="PS51005"/>
    </source>
</evidence>
<keyword evidence="3" id="KW-0804">Transcription</keyword>
<comment type="caution">
    <text evidence="6">The sequence shown here is derived from an EMBL/GenBank/DDBJ whole genome shotgun (WGS) entry which is preliminary data.</text>
</comment>
<evidence type="ECO:0000256" key="2">
    <source>
        <dbReference type="ARBA" id="ARBA00023125"/>
    </source>
</evidence>
<dbReference type="PANTHER" id="PTHR31744:SF65">
    <property type="entry name" value="TRANSCRIPTION FACTOR JUNGBRUNNEN 1"/>
    <property type="match status" value="1"/>
</dbReference>
<keyword evidence="4" id="KW-0539">Nucleus</keyword>
<evidence type="ECO:0000256" key="1">
    <source>
        <dbReference type="ARBA" id="ARBA00023015"/>
    </source>
</evidence>
<protein>
    <submittedName>
        <fullName evidence="6">Transcription factor JUNGBRUNNEN 1 NAC domain-containing protein</fullName>
    </submittedName>
</protein>
<dbReference type="InterPro" id="IPR003441">
    <property type="entry name" value="NAC-dom"/>
</dbReference>
<dbReference type="GO" id="GO:0003677">
    <property type="term" value="F:DNA binding"/>
    <property type="evidence" value="ECO:0007669"/>
    <property type="project" value="UniProtKB-KW"/>
</dbReference>
<dbReference type="AlphaFoldDB" id="A0A8T0K704"/>
<accession>A0A8T0K704</accession>
<dbReference type="Gene3D" id="2.170.150.80">
    <property type="entry name" value="NAC domain"/>
    <property type="match status" value="1"/>
</dbReference>
<sequence>MNAKVQDSDDTKKGEEVVLPGFRFHPTDEELVGFYLQRKVEKKPLKIELIKQVDIYKYDPWDLPKHLKKSASWDEVWTLCRIFKRIPSFKKYSPNLKDTTALTKSNTVNSNTSTLDSENCKPYLICRDPDMMQQLKPVFGQVDEKKHLFLGQFGQLPHLQPPSTPYPTFWNHNVEDYAFANENWDDLRSVVQFAIDPSSVFDCTETHFPPYFS</sequence>
<dbReference type="Proteomes" id="UP000743370">
    <property type="component" value="Unassembled WGS sequence"/>
</dbReference>
<dbReference type="SUPFAM" id="SSF101941">
    <property type="entry name" value="NAC domain"/>
    <property type="match status" value="1"/>
</dbReference>
<organism evidence="6 7">
    <name type="scientific">Phaseolus angularis</name>
    <name type="common">Azuki bean</name>
    <name type="synonym">Vigna angularis</name>
    <dbReference type="NCBI Taxonomy" id="3914"/>
    <lineage>
        <taxon>Eukaryota</taxon>
        <taxon>Viridiplantae</taxon>
        <taxon>Streptophyta</taxon>
        <taxon>Embryophyta</taxon>
        <taxon>Tracheophyta</taxon>
        <taxon>Spermatophyta</taxon>
        <taxon>Magnoliopsida</taxon>
        <taxon>eudicotyledons</taxon>
        <taxon>Gunneridae</taxon>
        <taxon>Pentapetalae</taxon>
        <taxon>rosids</taxon>
        <taxon>fabids</taxon>
        <taxon>Fabales</taxon>
        <taxon>Fabaceae</taxon>
        <taxon>Papilionoideae</taxon>
        <taxon>50 kb inversion clade</taxon>
        <taxon>NPAAA clade</taxon>
        <taxon>indigoferoid/millettioid clade</taxon>
        <taxon>Phaseoleae</taxon>
        <taxon>Vigna</taxon>
    </lineage>
</organism>